<keyword evidence="2" id="KW-0732">Signal</keyword>
<dbReference type="InterPro" id="IPR001611">
    <property type="entry name" value="Leu-rich_rpt"/>
</dbReference>
<evidence type="ECO:0000256" key="2">
    <source>
        <dbReference type="ARBA" id="ARBA00022729"/>
    </source>
</evidence>
<name>E9G1Z4_DAPPU</name>
<evidence type="ECO:0000313" key="5">
    <source>
        <dbReference type="Proteomes" id="UP000000305"/>
    </source>
</evidence>
<organism evidence="4 5">
    <name type="scientific">Daphnia pulex</name>
    <name type="common">Water flea</name>
    <dbReference type="NCBI Taxonomy" id="6669"/>
    <lineage>
        <taxon>Eukaryota</taxon>
        <taxon>Metazoa</taxon>
        <taxon>Ecdysozoa</taxon>
        <taxon>Arthropoda</taxon>
        <taxon>Crustacea</taxon>
        <taxon>Branchiopoda</taxon>
        <taxon>Diplostraca</taxon>
        <taxon>Cladocera</taxon>
        <taxon>Anomopoda</taxon>
        <taxon>Daphniidae</taxon>
        <taxon>Daphnia</taxon>
    </lineage>
</organism>
<dbReference type="PANTHER" id="PTHR24364:SF18">
    <property type="entry name" value="LP06937P"/>
    <property type="match status" value="1"/>
</dbReference>
<protein>
    <recommendedName>
        <fullName evidence="6">LRRCT domain-containing protein</fullName>
    </recommendedName>
</protein>
<dbReference type="InParanoid" id="E9G1Z4"/>
<accession>E9G1Z4</accession>
<dbReference type="Gene3D" id="3.80.10.10">
    <property type="entry name" value="Ribonuclease Inhibitor"/>
    <property type="match status" value="2"/>
</dbReference>
<sequence>MSFLLKFIEQYLTYFAIDVSKLLPKDQSTARSEALKTLQQHQRKELVVAILLFTAGLGDSHPLNDETKKSDSHSCVCKSFSEKSVDVECANKFSAREIQSILNRTDFVGDLFELHLRISSPVVVSIPANLLSGRSFNRIFIYCGNDSAPTQVRIDPNAFRTTSHRTDIFRIFNCDLNQQDDLAFLTDFIKLASLSLQSSSNIHSFAKLPVLSNLKSLTIFNCSGLERLAMFPISAIPAGLKELDLALNMLNDQKMEMILNSIVSSSSARTLEMLRLSGNRLTQIPQYRILSSFTQLSQLYLDGNSIPSIAKGSLDFSSQMPNLTVLNLMNIGLTEVEPKAFKYVSAKVHLDVNNLTRFDSSVYKQMLERSVETGRGGLTFTSNWVDCSDCRLVWLIRNNRHLLSSVRGTCLTNSTNSAKFEDVKISDYDHCGDIPDGDDDSKSSSSWFYFFLLKLVGVRL</sequence>
<keyword evidence="1" id="KW-0433">Leucine-rich repeat</keyword>
<dbReference type="PhylomeDB" id="E9G1Z4"/>
<evidence type="ECO:0000256" key="3">
    <source>
        <dbReference type="ARBA" id="ARBA00022737"/>
    </source>
</evidence>
<keyword evidence="5" id="KW-1185">Reference proteome</keyword>
<dbReference type="InterPro" id="IPR032675">
    <property type="entry name" value="LRR_dom_sf"/>
</dbReference>
<keyword evidence="3" id="KW-0677">Repeat</keyword>
<proteinExistence type="predicted"/>
<dbReference type="KEGG" id="dpx:DAPPUDRAFT_97672"/>
<dbReference type="OrthoDB" id="676979at2759"/>
<dbReference type="eggNOG" id="KOG4237">
    <property type="taxonomic scope" value="Eukaryota"/>
</dbReference>
<dbReference type="AlphaFoldDB" id="E9G1Z4"/>
<dbReference type="SUPFAM" id="SSF52058">
    <property type="entry name" value="L domain-like"/>
    <property type="match status" value="1"/>
</dbReference>
<evidence type="ECO:0000256" key="1">
    <source>
        <dbReference type="ARBA" id="ARBA00022614"/>
    </source>
</evidence>
<dbReference type="Proteomes" id="UP000000305">
    <property type="component" value="Unassembled WGS sequence"/>
</dbReference>
<dbReference type="PROSITE" id="PS51450">
    <property type="entry name" value="LRR"/>
    <property type="match status" value="1"/>
</dbReference>
<gene>
    <name evidence="4" type="ORF">DAPPUDRAFT_97672</name>
</gene>
<dbReference type="GO" id="GO:0016020">
    <property type="term" value="C:membrane"/>
    <property type="evidence" value="ECO:0000318"/>
    <property type="project" value="GO_Central"/>
</dbReference>
<dbReference type="HOGENOM" id="CLU_057004_0_0_1"/>
<evidence type="ECO:0008006" key="6">
    <source>
        <dbReference type="Google" id="ProtNLM"/>
    </source>
</evidence>
<reference evidence="4 5" key="1">
    <citation type="journal article" date="2011" name="Science">
        <title>The ecoresponsive genome of Daphnia pulex.</title>
        <authorList>
            <person name="Colbourne J.K."/>
            <person name="Pfrender M.E."/>
            <person name="Gilbert D."/>
            <person name="Thomas W.K."/>
            <person name="Tucker A."/>
            <person name="Oakley T.H."/>
            <person name="Tokishita S."/>
            <person name="Aerts A."/>
            <person name="Arnold G.J."/>
            <person name="Basu M.K."/>
            <person name="Bauer D.J."/>
            <person name="Caceres C.E."/>
            <person name="Carmel L."/>
            <person name="Casola C."/>
            <person name="Choi J.H."/>
            <person name="Detter J.C."/>
            <person name="Dong Q."/>
            <person name="Dusheyko S."/>
            <person name="Eads B.D."/>
            <person name="Frohlich T."/>
            <person name="Geiler-Samerotte K.A."/>
            <person name="Gerlach D."/>
            <person name="Hatcher P."/>
            <person name="Jogdeo S."/>
            <person name="Krijgsveld J."/>
            <person name="Kriventseva E.V."/>
            <person name="Kultz D."/>
            <person name="Laforsch C."/>
            <person name="Lindquist E."/>
            <person name="Lopez J."/>
            <person name="Manak J.R."/>
            <person name="Muller J."/>
            <person name="Pangilinan J."/>
            <person name="Patwardhan R.P."/>
            <person name="Pitluck S."/>
            <person name="Pritham E.J."/>
            <person name="Rechtsteiner A."/>
            <person name="Rho M."/>
            <person name="Rogozin I.B."/>
            <person name="Sakarya O."/>
            <person name="Salamov A."/>
            <person name="Schaack S."/>
            <person name="Shapiro H."/>
            <person name="Shiga Y."/>
            <person name="Skalitzky C."/>
            <person name="Smith Z."/>
            <person name="Souvorov A."/>
            <person name="Sung W."/>
            <person name="Tang Z."/>
            <person name="Tsuchiya D."/>
            <person name="Tu H."/>
            <person name="Vos H."/>
            <person name="Wang M."/>
            <person name="Wolf Y.I."/>
            <person name="Yamagata H."/>
            <person name="Yamada T."/>
            <person name="Ye Y."/>
            <person name="Shaw J.R."/>
            <person name="Andrews J."/>
            <person name="Crease T.J."/>
            <person name="Tang H."/>
            <person name="Lucas S.M."/>
            <person name="Robertson H.M."/>
            <person name="Bork P."/>
            <person name="Koonin E.V."/>
            <person name="Zdobnov E.M."/>
            <person name="Grigoriev I.V."/>
            <person name="Lynch M."/>
            <person name="Boore J.L."/>
        </authorList>
    </citation>
    <scope>NUCLEOTIDE SEQUENCE [LARGE SCALE GENOMIC DNA]</scope>
</reference>
<dbReference type="InterPro" id="IPR052286">
    <property type="entry name" value="Wnt_signaling_inhibitor"/>
</dbReference>
<dbReference type="PANTHER" id="PTHR24364">
    <property type="entry name" value="LP06937P"/>
    <property type="match status" value="1"/>
</dbReference>
<dbReference type="EMBL" id="GL732529">
    <property type="protein sequence ID" value="EFX86722.1"/>
    <property type="molecule type" value="Genomic_DNA"/>
</dbReference>
<evidence type="ECO:0000313" key="4">
    <source>
        <dbReference type="EMBL" id="EFX86722.1"/>
    </source>
</evidence>